<evidence type="ECO:0000313" key="8">
    <source>
        <dbReference type="EMBL" id="RSH87849.1"/>
    </source>
</evidence>
<evidence type="ECO:0000256" key="2">
    <source>
        <dbReference type="ARBA" id="ARBA00023015"/>
    </source>
</evidence>
<comment type="caution">
    <text evidence="8">The sequence shown here is derived from an EMBL/GenBank/DDBJ whole genome shotgun (WGS) entry which is preliminary data.</text>
</comment>
<dbReference type="AlphaFoldDB" id="A0A427Y9L6"/>
<evidence type="ECO:0000259" key="7">
    <source>
        <dbReference type="PROSITE" id="PS50048"/>
    </source>
</evidence>
<keyword evidence="9" id="KW-1185">Reference proteome</keyword>
<dbReference type="Proteomes" id="UP000279236">
    <property type="component" value="Unassembled WGS sequence"/>
</dbReference>
<dbReference type="RefSeq" id="XP_028480057.1">
    <property type="nucleotide sequence ID" value="XM_028616200.1"/>
</dbReference>
<dbReference type="PROSITE" id="PS00463">
    <property type="entry name" value="ZN2_CY6_FUNGAL_1"/>
    <property type="match status" value="1"/>
</dbReference>
<dbReference type="Pfam" id="PF00172">
    <property type="entry name" value="Zn_clus"/>
    <property type="match status" value="1"/>
</dbReference>
<dbReference type="CDD" id="cd00067">
    <property type="entry name" value="GAL4"/>
    <property type="match status" value="1"/>
</dbReference>
<evidence type="ECO:0000256" key="1">
    <source>
        <dbReference type="ARBA" id="ARBA00004123"/>
    </source>
</evidence>
<organism evidence="8 9">
    <name type="scientific">Apiotrichum porosum</name>
    <dbReference type="NCBI Taxonomy" id="105984"/>
    <lineage>
        <taxon>Eukaryota</taxon>
        <taxon>Fungi</taxon>
        <taxon>Dikarya</taxon>
        <taxon>Basidiomycota</taxon>
        <taxon>Agaricomycotina</taxon>
        <taxon>Tremellomycetes</taxon>
        <taxon>Trichosporonales</taxon>
        <taxon>Trichosporonaceae</taxon>
        <taxon>Apiotrichum</taxon>
    </lineage>
</organism>
<dbReference type="InterPro" id="IPR001138">
    <property type="entry name" value="Zn2Cys6_DnaBD"/>
</dbReference>
<dbReference type="SMART" id="SM00066">
    <property type="entry name" value="GAL4"/>
    <property type="match status" value="1"/>
</dbReference>
<comment type="subcellular location">
    <subcellularLocation>
        <location evidence="1">Nucleus</location>
    </subcellularLocation>
</comment>
<feature type="region of interest" description="Disordered" evidence="6">
    <location>
        <begin position="194"/>
        <end position="217"/>
    </location>
</feature>
<gene>
    <name evidence="8" type="ORF">EHS24_000367</name>
</gene>
<dbReference type="PANTHER" id="PTHR31845">
    <property type="entry name" value="FINGER DOMAIN PROTEIN, PUTATIVE-RELATED"/>
    <property type="match status" value="1"/>
</dbReference>
<keyword evidence="2" id="KW-0805">Transcription regulation</keyword>
<dbReference type="GeneID" id="39584910"/>
<dbReference type="GO" id="GO:0000976">
    <property type="term" value="F:transcription cis-regulatory region binding"/>
    <property type="evidence" value="ECO:0007669"/>
    <property type="project" value="TreeGrafter"/>
</dbReference>
<dbReference type="PANTHER" id="PTHR31845:SF19">
    <property type="entry name" value="TRANSCRIPTION FACTOR DOMAIN-CONTAINING PROTEIN"/>
    <property type="match status" value="1"/>
</dbReference>
<dbReference type="OrthoDB" id="2569636at2759"/>
<dbReference type="InterPro" id="IPR036864">
    <property type="entry name" value="Zn2-C6_fun-type_DNA-bd_sf"/>
</dbReference>
<feature type="domain" description="Zn(2)-C6 fungal-type" evidence="7">
    <location>
        <begin position="22"/>
        <end position="58"/>
    </location>
</feature>
<keyword evidence="4" id="KW-0804">Transcription</keyword>
<dbReference type="InterPro" id="IPR051089">
    <property type="entry name" value="prtT"/>
</dbReference>
<keyword evidence="3" id="KW-0238">DNA-binding</keyword>
<dbReference type="CDD" id="cd12148">
    <property type="entry name" value="fungal_TF_MHR"/>
    <property type="match status" value="1"/>
</dbReference>
<proteinExistence type="predicted"/>
<evidence type="ECO:0000256" key="4">
    <source>
        <dbReference type="ARBA" id="ARBA00023163"/>
    </source>
</evidence>
<dbReference type="GO" id="GO:0008270">
    <property type="term" value="F:zinc ion binding"/>
    <property type="evidence" value="ECO:0007669"/>
    <property type="project" value="InterPro"/>
</dbReference>
<evidence type="ECO:0000256" key="5">
    <source>
        <dbReference type="ARBA" id="ARBA00023242"/>
    </source>
</evidence>
<evidence type="ECO:0000256" key="6">
    <source>
        <dbReference type="SAM" id="MobiDB-lite"/>
    </source>
</evidence>
<dbReference type="Gene3D" id="4.10.240.10">
    <property type="entry name" value="Zn(2)-C6 fungal-type DNA-binding domain"/>
    <property type="match status" value="1"/>
</dbReference>
<dbReference type="EMBL" id="RSCE01000001">
    <property type="protein sequence ID" value="RSH87849.1"/>
    <property type="molecule type" value="Genomic_DNA"/>
</dbReference>
<protein>
    <recommendedName>
        <fullName evidence="7">Zn(2)-C6 fungal-type domain-containing protein</fullName>
    </recommendedName>
</protein>
<reference evidence="8 9" key="1">
    <citation type="submission" date="2018-11" db="EMBL/GenBank/DDBJ databases">
        <title>Genome sequence of Apiotrichum porosum DSM 27194.</title>
        <authorList>
            <person name="Aliyu H."/>
            <person name="Gorte O."/>
            <person name="Ochsenreither K."/>
        </authorList>
    </citation>
    <scope>NUCLEOTIDE SEQUENCE [LARGE SCALE GENOMIC DNA]</scope>
    <source>
        <strain evidence="8 9">DSM 27194</strain>
    </source>
</reference>
<feature type="region of interest" description="Disordered" evidence="6">
    <location>
        <begin position="61"/>
        <end position="88"/>
    </location>
</feature>
<keyword evidence="5" id="KW-0539">Nucleus</keyword>
<name>A0A427Y9L6_9TREE</name>
<dbReference type="STRING" id="105984.A0A427Y9L6"/>
<dbReference type="GO" id="GO:0000981">
    <property type="term" value="F:DNA-binding transcription factor activity, RNA polymerase II-specific"/>
    <property type="evidence" value="ECO:0007669"/>
    <property type="project" value="InterPro"/>
</dbReference>
<dbReference type="PROSITE" id="PS50048">
    <property type="entry name" value="ZN2_CY6_FUNGAL_2"/>
    <property type="match status" value="1"/>
</dbReference>
<evidence type="ECO:0000313" key="9">
    <source>
        <dbReference type="Proteomes" id="UP000279236"/>
    </source>
</evidence>
<dbReference type="SUPFAM" id="SSF57701">
    <property type="entry name" value="Zn2/Cys6 DNA-binding domain"/>
    <property type="match status" value="1"/>
</dbReference>
<sequence length="660" mass="73715">MLGRPFGDEPLKKIPIRRPRKACTTCRGLKTRCLPDSEHSDPQARCSRCARLGLTCVYSRARRRPQSASPSSPKTAFRSHPTGHLNGGVHINNNPASMRWDMRNNAQAGPSSSIRLVQPMNGIINQWTAVQADSHHGTAFRSSPTGPYAPSTTGSLDTITSPTLNSNMMASSQPGKRAGGAVFTDFLEPHLDADVSRSPSPHLAPTRNSIYTDPVDSGQLSEPEARYLFDQFFMRVNASSGLFDTVYHTYDRVRTSPILFTAILAASSRFFRLDLVESMHTLADTLIMGAVLAGEHDLQLAQAILVLVYWKRNPDDRTAYVKIGLACRILVQLRISLPTGHLQPAMSEEQERCQVDAERTMFNAFSMDMWYSLILQLPPNTSCSLPNMNAILAWADNHRHLDVPGDYFKAFVSGLWDIQKDVTDQPFVFDARINDFNSWPHEQQEKRLADHMNAWMNNPSLRGSFRHQAQLISQVVALKVRVTLVLQGADRTIPVSTLVSQAEDIGALITGLAAAGEFLYWYDLIYWMIPMPGIMLHKVGVSLMASLTCQVRGHLSVEDHARVLAFCSDQRDNFERLGNAQPDTTFMYIGRFYGRLCKAFSRLQKGGDDPQVVAAINHLMNGVPHWSPLVNVMGDQGDLSNTEWAWLSMNHPQPNTWDQQ</sequence>
<evidence type="ECO:0000256" key="3">
    <source>
        <dbReference type="ARBA" id="ARBA00023125"/>
    </source>
</evidence>
<dbReference type="GO" id="GO:0005634">
    <property type="term" value="C:nucleus"/>
    <property type="evidence" value="ECO:0007669"/>
    <property type="project" value="UniProtKB-SubCell"/>
</dbReference>
<accession>A0A427Y9L6</accession>